<proteinExistence type="predicted"/>
<dbReference type="AlphaFoldDB" id="X0SSZ9"/>
<accession>X0SSZ9</accession>
<sequence>MGSYKYTTQVTVVDYRHGANDQILKKLVED</sequence>
<protein>
    <submittedName>
        <fullName evidence="1">Uncharacterized protein</fullName>
    </submittedName>
</protein>
<comment type="caution">
    <text evidence="1">The sequence shown here is derived from an EMBL/GenBank/DDBJ whole genome shotgun (WGS) entry which is preliminary data.</text>
</comment>
<gene>
    <name evidence="1" type="ORF">S01H1_12121</name>
</gene>
<organism evidence="1">
    <name type="scientific">marine sediment metagenome</name>
    <dbReference type="NCBI Taxonomy" id="412755"/>
    <lineage>
        <taxon>unclassified sequences</taxon>
        <taxon>metagenomes</taxon>
        <taxon>ecological metagenomes</taxon>
    </lineage>
</organism>
<evidence type="ECO:0000313" key="1">
    <source>
        <dbReference type="EMBL" id="GAF84298.1"/>
    </source>
</evidence>
<name>X0SSZ9_9ZZZZ</name>
<reference evidence="1" key="1">
    <citation type="journal article" date="2014" name="Front. Microbiol.">
        <title>High frequency of phylogenetically diverse reductive dehalogenase-homologous genes in deep subseafloor sedimentary metagenomes.</title>
        <authorList>
            <person name="Kawai M."/>
            <person name="Futagami T."/>
            <person name="Toyoda A."/>
            <person name="Takaki Y."/>
            <person name="Nishi S."/>
            <person name="Hori S."/>
            <person name="Arai W."/>
            <person name="Tsubouchi T."/>
            <person name="Morono Y."/>
            <person name="Uchiyama I."/>
            <person name="Ito T."/>
            <person name="Fujiyama A."/>
            <person name="Inagaki F."/>
            <person name="Takami H."/>
        </authorList>
    </citation>
    <scope>NUCLEOTIDE SEQUENCE</scope>
    <source>
        <strain evidence="1">Expedition CK06-06</strain>
    </source>
</reference>
<dbReference type="EMBL" id="BARS01006203">
    <property type="protein sequence ID" value="GAF84298.1"/>
    <property type="molecule type" value="Genomic_DNA"/>
</dbReference>
<feature type="non-terminal residue" evidence="1">
    <location>
        <position position="30"/>
    </location>
</feature>